<name>K0YXG5_9ACTN</name>
<evidence type="ECO:0000313" key="2">
    <source>
        <dbReference type="EMBL" id="EJZ84274.1"/>
    </source>
</evidence>
<evidence type="ECO:0000256" key="1">
    <source>
        <dbReference type="SAM" id="Phobius"/>
    </source>
</evidence>
<gene>
    <name evidence="2" type="ORF">HMPREF9451_00583</name>
</gene>
<dbReference type="AlphaFoldDB" id="K0YXG5"/>
<keyword evidence="3" id="KW-1185">Reference proteome</keyword>
<proteinExistence type="predicted"/>
<comment type="caution">
    <text evidence="2">The sequence shown here is derived from an EMBL/GenBank/DDBJ whole genome shotgun (WGS) entry which is preliminary data.</text>
</comment>
<protein>
    <submittedName>
        <fullName evidence="2">Uncharacterized protein</fullName>
    </submittedName>
</protein>
<dbReference type="HOGENOM" id="CLU_218829_0_0_11"/>
<keyword evidence="1" id="KW-0812">Transmembrane</keyword>
<keyword evidence="1" id="KW-1133">Transmembrane helix</keyword>
<dbReference type="PATRIC" id="fig|742818.3.peg.633"/>
<dbReference type="EMBL" id="ADMD01000002">
    <property type="protein sequence ID" value="EJZ84274.1"/>
    <property type="molecule type" value="Genomic_DNA"/>
</dbReference>
<dbReference type="RefSeq" id="WP_009138812.1">
    <property type="nucleotide sequence ID" value="NZ_JH815198.1"/>
</dbReference>
<organism evidence="2 3">
    <name type="scientific">Slackia piriformis YIT 12062</name>
    <dbReference type="NCBI Taxonomy" id="742818"/>
    <lineage>
        <taxon>Bacteria</taxon>
        <taxon>Bacillati</taxon>
        <taxon>Actinomycetota</taxon>
        <taxon>Coriobacteriia</taxon>
        <taxon>Eggerthellales</taxon>
        <taxon>Eggerthellaceae</taxon>
        <taxon>Slackia</taxon>
    </lineage>
</organism>
<reference evidence="2 3" key="1">
    <citation type="submission" date="2012-08" db="EMBL/GenBank/DDBJ databases">
        <title>The Genome Sequence of Slackia piriformis YIT 12062.</title>
        <authorList>
            <consortium name="The Broad Institute Genome Sequencing Platform"/>
            <person name="Earl A."/>
            <person name="Ward D."/>
            <person name="Feldgarden M."/>
            <person name="Gevers D."/>
            <person name="Morotomi M."/>
            <person name="Walker B."/>
            <person name="Young S.K."/>
            <person name="Zeng Q."/>
            <person name="Gargeya S."/>
            <person name="Fitzgerald M."/>
            <person name="Haas B."/>
            <person name="Abouelleil A."/>
            <person name="Alvarado L."/>
            <person name="Arachchi H.M."/>
            <person name="Berlin A.M."/>
            <person name="Chapman S.B."/>
            <person name="Goldberg J."/>
            <person name="Griggs A."/>
            <person name="Gujja S."/>
            <person name="Hansen M."/>
            <person name="Howarth C."/>
            <person name="Imamovic A."/>
            <person name="Larimer J."/>
            <person name="McCowen C."/>
            <person name="Montmayeur A."/>
            <person name="Murphy C."/>
            <person name="Neiman D."/>
            <person name="Pearson M."/>
            <person name="Priest M."/>
            <person name="Roberts A."/>
            <person name="Saif S."/>
            <person name="Shea T."/>
            <person name="Sisk P."/>
            <person name="Sykes S."/>
            <person name="Wortman J."/>
            <person name="Nusbaum C."/>
            <person name="Birren B."/>
        </authorList>
    </citation>
    <scope>NUCLEOTIDE SEQUENCE [LARGE SCALE GENOMIC DNA]</scope>
    <source>
        <strain evidence="2 3">YIT 12062</strain>
    </source>
</reference>
<feature type="transmembrane region" description="Helical" evidence="1">
    <location>
        <begin position="20"/>
        <end position="38"/>
    </location>
</feature>
<accession>K0YXG5</accession>
<dbReference type="InParanoid" id="K0YXG5"/>
<sequence>MGVATVALSALGVFDARDGIMLLGIGLACVGLVVLSGADE</sequence>
<keyword evidence="1" id="KW-0472">Membrane</keyword>
<evidence type="ECO:0000313" key="3">
    <source>
        <dbReference type="Proteomes" id="UP000006069"/>
    </source>
</evidence>
<dbReference type="Proteomes" id="UP000006069">
    <property type="component" value="Unassembled WGS sequence"/>
</dbReference>